<evidence type="ECO:0000313" key="2">
    <source>
        <dbReference type="Proteomes" id="UP000789525"/>
    </source>
</evidence>
<gene>
    <name evidence="1" type="ORF">ACOLOM_LOCUS10574</name>
</gene>
<organism evidence="1 2">
    <name type="scientific">Acaulospora colombiana</name>
    <dbReference type="NCBI Taxonomy" id="27376"/>
    <lineage>
        <taxon>Eukaryota</taxon>
        <taxon>Fungi</taxon>
        <taxon>Fungi incertae sedis</taxon>
        <taxon>Mucoromycota</taxon>
        <taxon>Glomeromycotina</taxon>
        <taxon>Glomeromycetes</taxon>
        <taxon>Diversisporales</taxon>
        <taxon>Acaulosporaceae</taxon>
        <taxon>Acaulospora</taxon>
    </lineage>
</organism>
<proteinExistence type="predicted"/>
<reference evidence="1" key="1">
    <citation type="submission" date="2021-06" db="EMBL/GenBank/DDBJ databases">
        <authorList>
            <person name="Kallberg Y."/>
            <person name="Tangrot J."/>
            <person name="Rosling A."/>
        </authorList>
    </citation>
    <scope>NUCLEOTIDE SEQUENCE</scope>
    <source>
        <strain evidence="1">CL356</strain>
    </source>
</reference>
<accession>A0ACA9PIY8</accession>
<dbReference type="EMBL" id="CAJVPT010034758">
    <property type="protein sequence ID" value="CAG8708955.1"/>
    <property type="molecule type" value="Genomic_DNA"/>
</dbReference>
<name>A0ACA9PIY8_9GLOM</name>
<sequence>MGEKRSQRQINIHQPNITAGTAVNGGTVENVNGEVKLMPKKRDNNEQKKQSKKVAIKNKESVASASNKTDDDKDLEYIPESNVSTSGSKKRKKSSKGVEE</sequence>
<comment type="caution">
    <text evidence="1">The sequence shown here is derived from an EMBL/GenBank/DDBJ whole genome shotgun (WGS) entry which is preliminary data.</text>
</comment>
<dbReference type="Proteomes" id="UP000789525">
    <property type="component" value="Unassembled WGS sequence"/>
</dbReference>
<protein>
    <submittedName>
        <fullName evidence="1">12979_t:CDS:1</fullName>
    </submittedName>
</protein>
<evidence type="ECO:0000313" key="1">
    <source>
        <dbReference type="EMBL" id="CAG8708955.1"/>
    </source>
</evidence>
<feature type="non-terminal residue" evidence="1">
    <location>
        <position position="100"/>
    </location>
</feature>
<keyword evidence="2" id="KW-1185">Reference proteome</keyword>